<dbReference type="RefSeq" id="WP_009133167.1">
    <property type="nucleotide sequence ID" value="NZ_CP102250.1"/>
</dbReference>
<evidence type="ECO:0000313" key="3">
    <source>
        <dbReference type="EMBL" id="EHB93095.1"/>
    </source>
</evidence>
<accession>G5H601</accession>
<dbReference type="GeneID" id="92816783"/>
<gene>
    <name evidence="3" type="ORF">HMPREF9450_00361</name>
</gene>
<dbReference type="Gene3D" id="3.30.530.80">
    <property type="match status" value="1"/>
</dbReference>
<keyword evidence="1" id="KW-0732">Signal</keyword>
<evidence type="ECO:0000256" key="1">
    <source>
        <dbReference type="SAM" id="SignalP"/>
    </source>
</evidence>
<dbReference type="Proteomes" id="UP000006008">
    <property type="component" value="Unassembled WGS sequence"/>
</dbReference>
<evidence type="ECO:0000259" key="2">
    <source>
        <dbReference type="Pfam" id="PF14730"/>
    </source>
</evidence>
<proteinExistence type="predicted"/>
<comment type="caution">
    <text evidence="3">The sequence shown here is derived from an EMBL/GenBank/DDBJ whole genome shotgun (WGS) entry which is preliminary data.</text>
</comment>
<dbReference type="InterPro" id="IPR027823">
    <property type="entry name" value="DUF4468"/>
</dbReference>
<keyword evidence="4" id="KW-1185">Reference proteome</keyword>
<feature type="domain" description="DUF4468" evidence="2">
    <location>
        <begin position="32"/>
        <end position="109"/>
    </location>
</feature>
<dbReference type="AlphaFoldDB" id="G5H601"/>
<sequence>MKKILFFILVFTSNLCFAQIEVQKEELLEHQGIVTVSGKSANAIYDQLKIWAVTQFPNDSAVQLDDKENGKLILKGEQSFSFKAGIGHVPGRVHFTLTMEVKDDRYRYTYVITDITSDMDNGASMLPSLKRHPNNGRVKTVMNTIKDSLNDLVQKSYRSFDTSSDANW</sequence>
<dbReference type="Pfam" id="PF14730">
    <property type="entry name" value="DUF4468"/>
    <property type="match status" value="1"/>
</dbReference>
<feature type="signal peptide" evidence="1">
    <location>
        <begin position="1"/>
        <end position="18"/>
    </location>
</feature>
<reference evidence="3 4" key="1">
    <citation type="submission" date="2011-08" db="EMBL/GenBank/DDBJ databases">
        <title>The Genome Sequence of Alistipes indistinctus YIT 12060.</title>
        <authorList>
            <consortium name="The Broad Institute Genome Sequencing Platform"/>
            <person name="Earl A."/>
            <person name="Ward D."/>
            <person name="Feldgarden M."/>
            <person name="Gevers D."/>
            <person name="Morotomi M."/>
            <person name="Young S.K."/>
            <person name="Zeng Q."/>
            <person name="Gargeya S."/>
            <person name="Fitzgerald M."/>
            <person name="Haas B."/>
            <person name="Abouelleil A."/>
            <person name="Alvarado L."/>
            <person name="Arachchi H.M."/>
            <person name="Berlin A."/>
            <person name="Brown A."/>
            <person name="Chapman S.B."/>
            <person name="Chen Z."/>
            <person name="Dunbar C."/>
            <person name="Freedman E."/>
            <person name="Gearin G."/>
            <person name="Gellesch M."/>
            <person name="Goldberg J."/>
            <person name="Griggs A."/>
            <person name="Gujja S."/>
            <person name="Heiman D."/>
            <person name="Howarth C."/>
            <person name="Larson L."/>
            <person name="Lui A."/>
            <person name="MacDonald P.J.P."/>
            <person name="Montmayeur A."/>
            <person name="Murphy C."/>
            <person name="Neiman D."/>
            <person name="Pearson M."/>
            <person name="Priest M."/>
            <person name="Roberts A."/>
            <person name="Saif S."/>
            <person name="Shea T."/>
            <person name="Shenoy N."/>
            <person name="Sisk P."/>
            <person name="Stolte C."/>
            <person name="Sykes S."/>
            <person name="Wortman J."/>
            <person name="Nusbaum C."/>
            <person name="Birren B."/>
        </authorList>
    </citation>
    <scope>NUCLEOTIDE SEQUENCE [LARGE SCALE GENOMIC DNA]</scope>
    <source>
        <strain evidence="3 4">YIT 12060</strain>
    </source>
</reference>
<dbReference type="HOGENOM" id="CLU_1583109_0_0_10"/>
<protein>
    <recommendedName>
        <fullName evidence="2">DUF4468 domain-containing protein</fullName>
    </recommendedName>
</protein>
<feature type="chain" id="PRO_5003477710" description="DUF4468 domain-containing protein" evidence="1">
    <location>
        <begin position="19"/>
        <end position="168"/>
    </location>
</feature>
<evidence type="ECO:0000313" key="4">
    <source>
        <dbReference type="Proteomes" id="UP000006008"/>
    </source>
</evidence>
<dbReference type="EMBL" id="ADLD01000004">
    <property type="protein sequence ID" value="EHB93095.1"/>
    <property type="molecule type" value="Genomic_DNA"/>
</dbReference>
<name>G5H601_9BACT</name>
<organism evidence="3 4">
    <name type="scientific">Alistipes indistinctus YIT 12060</name>
    <dbReference type="NCBI Taxonomy" id="742725"/>
    <lineage>
        <taxon>Bacteria</taxon>
        <taxon>Pseudomonadati</taxon>
        <taxon>Bacteroidota</taxon>
        <taxon>Bacteroidia</taxon>
        <taxon>Bacteroidales</taxon>
        <taxon>Rikenellaceae</taxon>
        <taxon>Alistipes</taxon>
    </lineage>
</organism>